<feature type="compositionally biased region" description="Acidic residues" evidence="1">
    <location>
        <begin position="132"/>
        <end position="152"/>
    </location>
</feature>
<dbReference type="Proteomes" id="UP000807306">
    <property type="component" value="Unassembled WGS sequence"/>
</dbReference>
<evidence type="ECO:0000256" key="2">
    <source>
        <dbReference type="SAM" id="SignalP"/>
    </source>
</evidence>
<keyword evidence="4" id="KW-1185">Reference proteome</keyword>
<comment type="caution">
    <text evidence="3">The sequence shown here is derived from an EMBL/GenBank/DDBJ whole genome shotgun (WGS) entry which is preliminary data.</text>
</comment>
<dbReference type="EMBL" id="MU157935">
    <property type="protein sequence ID" value="KAF9522762.1"/>
    <property type="molecule type" value="Genomic_DNA"/>
</dbReference>
<dbReference type="AlphaFoldDB" id="A0A9P6E589"/>
<accession>A0A9P6E589</accession>
<reference evidence="3" key="1">
    <citation type="submission" date="2020-11" db="EMBL/GenBank/DDBJ databases">
        <authorList>
            <consortium name="DOE Joint Genome Institute"/>
            <person name="Ahrendt S."/>
            <person name="Riley R."/>
            <person name="Andreopoulos W."/>
            <person name="Labutti K."/>
            <person name="Pangilinan J."/>
            <person name="Ruiz-Duenas F.J."/>
            <person name="Barrasa J.M."/>
            <person name="Sanchez-Garcia M."/>
            <person name="Camarero S."/>
            <person name="Miyauchi S."/>
            <person name="Serrano A."/>
            <person name="Linde D."/>
            <person name="Babiker R."/>
            <person name="Drula E."/>
            <person name="Ayuso-Fernandez I."/>
            <person name="Pacheco R."/>
            <person name="Padilla G."/>
            <person name="Ferreira P."/>
            <person name="Barriuso J."/>
            <person name="Kellner H."/>
            <person name="Castanera R."/>
            <person name="Alfaro M."/>
            <person name="Ramirez L."/>
            <person name="Pisabarro A.G."/>
            <person name="Kuo A."/>
            <person name="Tritt A."/>
            <person name="Lipzen A."/>
            <person name="He G."/>
            <person name="Yan M."/>
            <person name="Ng V."/>
            <person name="Cullen D."/>
            <person name="Martin F."/>
            <person name="Rosso M.-N."/>
            <person name="Henrissat B."/>
            <person name="Hibbett D."/>
            <person name="Martinez A.T."/>
            <person name="Grigoriev I.V."/>
        </authorList>
    </citation>
    <scope>NUCLEOTIDE SEQUENCE</scope>
    <source>
        <strain evidence="3">CBS 506.95</strain>
    </source>
</reference>
<gene>
    <name evidence="3" type="ORF">CPB83DRAFT_840250</name>
</gene>
<organism evidence="3 4">
    <name type="scientific">Crepidotus variabilis</name>
    <dbReference type="NCBI Taxonomy" id="179855"/>
    <lineage>
        <taxon>Eukaryota</taxon>
        <taxon>Fungi</taxon>
        <taxon>Dikarya</taxon>
        <taxon>Basidiomycota</taxon>
        <taxon>Agaricomycotina</taxon>
        <taxon>Agaricomycetes</taxon>
        <taxon>Agaricomycetidae</taxon>
        <taxon>Agaricales</taxon>
        <taxon>Agaricineae</taxon>
        <taxon>Crepidotaceae</taxon>
        <taxon>Crepidotus</taxon>
    </lineage>
</organism>
<evidence type="ECO:0000313" key="3">
    <source>
        <dbReference type="EMBL" id="KAF9522762.1"/>
    </source>
</evidence>
<proteinExistence type="predicted"/>
<evidence type="ECO:0000313" key="4">
    <source>
        <dbReference type="Proteomes" id="UP000807306"/>
    </source>
</evidence>
<evidence type="ECO:0000256" key="1">
    <source>
        <dbReference type="SAM" id="MobiDB-lite"/>
    </source>
</evidence>
<protein>
    <submittedName>
        <fullName evidence="3">Uncharacterized protein</fullName>
    </submittedName>
</protein>
<sequence>MAEQFCNLRTLLAFFWALNAAQAEFRVISCAARKDESPFQRYVPTCVPNPSTPLSNALRRIFKAAAEFALSFRNSDVGLDTIHHQLSGEIYDAQAAPKGNLEKSSAVVTPTAKVKCLNVDDNDAGGLQAGRDDDEESAVGVDDPEIFEDGESSTDQKAKGKGLAKASATLRGGRLGELSIIRHEKKLREGGFRASTDVFGGNFYFK</sequence>
<feature type="region of interest" description="Disordered" evidence="1">
    <location>
        <begin position="125"/>
        <end position="163"/>
    </location>
</feature>
<feature type="signal peptide" evidence="2">
    <location>
        <begin position="1"/>
        <end position="23"/>
    </location>
</feature>
<name>A0A9P6E589_9AGAR</name>
<keyword evidence="2" id="KW-0732">Signal</keyword>
<feature type="chain" id="PRO_5040468197" evidence="2">
    <location>
        <begin position="24"/>
        <end position="206"/>
    </location>
</feature>